<evidence type="ECO:0000313" key="1">
    <source>
        <dbReference type="EMBL" id="GAA4945018.1"/>
    </source>
</evidence>
<accession>A0AAV3U3B6</accession>
<dbReference type="PIRSF" id="PIRSF020736">
    <property type="entry name" value="MiaE"/>
    <property type="match status" value="1"/>
</dbReference>
<reference evidence="2" key="1">
    <citation type="journal article" date="2019" name="Int. J. Syst. Evol. Microbiol.">
        <title>The Global Catalogue of Microorganisms (GCM) 10K type strain sequencing project: providing services to taxonomists for standard genome sequencing and annotation.</title>
        <authorList>
            <consortium name="The Broad Institute Genomics Platform"/>
            <consortium name="The Broad Institute Genome Sequencing Center for Infectious Disease"/>
            <person name="Wu L."/>
            <person name="Ma J."/>
        </authorList>
    </citation>
    <scope>NUCLEOTIDE SEQUENCE [LARGE SCALE GENOMIC DNA]</scope>
    <source>
        <strain evidence="2">JCM 19134</strain>
    </source>
</reference>
<dbReference type="SUPFAM" id="SSF47240">
    <property type="entry name" value="Ferritin-like"/>
    <property type="match status" value="1"/>
</dbReference>
<dbReference type="InterPro" id="IPR012347">
    <property type="entry name" value="Ferritin-like"/>
</dbReference>
<dbReference type="Gene3D" id="1.20.1260.10">
    <property type="match status" value="1"/>
</dbReference>
<evidence type="ECO:0000313" key="2">
    <source>
        <dbReference type="Proteomes" id="UP001409585"/>
    </source>
</evidence>
<dbReference type="PANTHER" id="PTHR42637">
    <property type="entry name" value="TRNA-(MS[2]IO[6]A)-HYDROXYLASE"/>
    <property type="match status" value="1"/>
</dbReference>
<dbReference type="GO" id="GO:0045301">
    <property type="term" value="F:tRNA 2-(methylsulfanyl)-N(6)-isopentenyladenosine(37) hydroxylase activity"/>
    <property type="evidence" value="ECO:0007669"/>
    <property type="project" value="InterPro"/>
</dbReference>
<organism evidence="1 2">
    <name type="scientific">Halioxenophilus aromaticivorans</name>
    <dbReference type="NCBI Taxonomy" id="1306992"/>
    <lineage>
        <taxon>Bacteria</taxon>
        <taxon>Pseudomonadati</taxon>
        <taxon>Pseudomonadota</taxon>
        <taxon>Gammaproteobacteria</taxon>
        <taxon>Alteromonadales</taxon>
        <taxon>Alteromonadaceae</taxon>
        <taxon>Halioxenophilus</taxon>
    </lineage>
</organism>
<gene>
    <name evidence="1" type="ORF">GCM10025791_25190</name>
</gene>
<dbReference type="Pfam" id="PF06175">
    <property type="entry name" value="MiaE"/>
    <property type="match status" value="1"/>
</dbReference>
<sequence length="272" mass="30616">MIPTSQLSQLPAHFAALIEPIDAFLQCPTPEAWLAEAAKPSNLQTLLVDHCNCELKAAQTGLLMMRRYGLSLDAIELIKDWTKPFEDYVYFLAGDGKFPDKKAAFSVELAAKDETPLARDIIRKMLALVKEELMHFEQVLDVMRRQKVDYVRLSASRYAGGMIKKVRTYEPAALMDKLVIGALIEARSCERFARLAPRLDPAIGQFYLRLLKSEARHYQDYLSLAQQVAEQDVKLAAGFDQRVQELAEVEASLIASEDTEFRFHSGVPATAH</sequence>
<dbReference type="PANTHER" id="PTHR42637:SF1">
    <property type="entry name" value="TRNA 2-(METHYLSULFANYL)-N(6)-ISOPENTENYLADENOSINE(37) HYDROXYLASE"/>
    <property type="match status" value="1"/>
</dbReference>
<dbReference type="InterPro" id="IPR010386">
    <property type="entry name" value="tRNA-Hydrxlase_MiaE"/>
</dbReference>
<dbReference type="EMBL" id="BAABLX010000024">
    <property type="protein sequence ID" value="GAA4945018.1"/>
    <property type="molecule type" value="Genomic_DNA"/>
</dbReference>
<dbReference type="InterPro" id="IPR009078">
    <property type="entry name" value="Ferritin-like_SF"/>
</dbReference>
<keyword evidence="2" id="KW-1185">Reference proteome</keyword>
<dbReference type="Proteomes" id="UP001409585">
    <property type="component" value="Unassembled WGS sequence"/>
</dbReference>
<dbReference type="NCBIfam" id="NF047790">
    <property type="entry name" value="tRNAmsioHdxaseMiaE"/>
    <property type="match status" value="1"/>
</dbReference>
<comment type="caution">
    <text evidence="1">The sequence shown here is derived from an EMBL/GenBank/DDBJ whole genome shotgun (WGS) entry which is preliminary data.</text>
</comment>
<dbReference type="AlphaFoldDB" id="A0AAV3U3B6"/>
<dbReference type="GO" id="GO:0006400">
    <property type="term" value="P:tRNA modification"/>
    <property type="evidence" value="ECO:0007669"/>
    <property type="project" value="InterPro"/>
</dbReference>
<protein>
    <submittedName>
        <fullName evidence="1">tRNA isopentenyl-2-thiomethyl-A-37 hydroxylase MiaE</fullName>
    </submittedName>
</protein>
<dbReference type="RefSeq" id="WP_345422539.1">
    <property type="nucleotide sequence ID" value="NZ_AP031496.1"/>
</dbReference>
<proteinExistence type="predicted"/>
<name>A0AAV3U3B6_9ALTE</name>